<dbReference type="AlphaFoldDB" id="A0A2H3UF84"/>
<evidence type="ECO:0000313" key="2">
    <source>
        <dbReference type="EMBL" id="SCO92479.1"/>
    </source>
</evidence>
<dbReference type="Proteomes" id="UP000219369">
    <property type="component" value="Unassembled WGS sequence"/>
</dbReference>
<evidence type="ECO:0008006" key="4">
    <source>
        <dbReference type="Google" id="ProtNLM"/>
    </source>
</evidence>
<dbReference type="EMBL" id="FMJY01000011">
    <property type="protein sequence ID" value="SCO92479.1"/>
    <property type="molecule type" value="Genomic_DNA"/>
</dbReference>
<organism evidence="2 3">
    <name type="scientific">Fusarium oxysporum</name>
    <name type="common">Fusarium vascular wilt</name>
    <dbReference type="NCBI Taxonomy" id="5507"/>
    <lineage>
        <taxon>Eukaryota</taxon>
        <taxon>Fungi</taxon>
        <taxon>Dikarya</taxon>
        <taxon>Ascomycota</taxon>
        <taxon>Pezizomycotina</taxon>
        <taxon>Sordariomycetes</taxon>
        <taxon>Hypocreomycetidae</taxon>
        <taxon>Hypocreales</taxon>
        <taxon>Nectriaceae</taxon>
        <taxon>Fusarium</taxon>
        <taxon>Fusarium oxysporum species complex</taxon>
    </lineage>
</organism>
<keyword evidence="1" id="KW-1133">Transmembrane helix</keyword>
<proteinExistence type="predicted"/>
<keyword evidence="1" id="KW-0472">Membrane</keyword>
<sequence length="79" mass="8628">MVAPILRAIPSGPTVLPILIIGLVMPSGGCIALLYGFFFSVLCNFCLAARLGTLAAIWPTAGEQYRFIFLLSAERWRKI</sequence>
<protein>
    <recommendedName>
        <fullName evidence="4">Amino acid permease/ SLC12A domain-containing protein</fullName>
    </recommendedName>
</protein>
<feature type="transmembrane region" description="Helical" evidence="1">
    <location>
        <begin position="15"/>
        <end position="42"/>
    </location>
</feature>
<keyword evidence="1" id="KW-0812">Transmembrane</keyword>
<evidence type="ECO:0000256" key="1">
    <source>
        <dbReference type="SAM" id="Phobius"/>
    </source>
</evidence>
<accession>A0A2H3UF84</accession>
<evidence type="ECO:0000313" key="3">
    <source>
        <dbReference type="Proteomes" id="UP000219369"/>
    </source>
</evidence>
<reference evidence="3" key="1">
    <citation type="submission" date="2016-09" db="EMBL/GenBank/DDBJ databases">
        <authorList>
            <person name="Guldener U."/>
        </authorList>
    </citation>
    <scope>NUCLEOTIDE SEQUENCE [LARGE SCALE GENOMIC DNA]</scope>
    <source>
        <strain evidence="3">V64-1</strain>
    </source>
</reference>
<gene>
    <name evidence="2" type="ORF">FRV6_16607</name>
</gene>
<dbReference type="OrthoDB" id="4476201at2759"/>
<name>A0A2H3UF84_FUSOX</name>